<dbReference type="Proteomes" id="UP000321617">
    <property type="component" value="Unassembled WGS sequence"/>
</dbReference>
<evidence type="ECO:0000313" key="4">
    <source>
        <dbReference type="Proteomes" id="UP000321617"/>
    </source>
</evidence>
<reference evidence="3 4" key="1">
    <citation type="journal article" date="2013" name="Stand. Genomic Sci.">
        <title>Genomic Encyclopedia of Type Strains, Phase I: The one thousand microbial genomes (KMG-I) project.</title>
        <authorList>
            <person name="Kyrpides N.C."/>
            <person name="Woyke T."/>
            <person name="Eisen J.A."/>
            <person name="Garrity G."/>
            <person name="Lilburn T.G."/>
            <person name="Beck B.J."/>
            <person name="Whitman W.B."/>
            <person name="Hugenholtz P."/>
            <person name="Klenk H.P."/>
        </authorList>
    </citation>
    <scope>NUCLEOTIDE SEQUENCE [LARGE SCALE GENOMIC DNA]</scope>
    <source>
        <strain evidence="3 4">DSM 45044</strain>
    </source>
</reference>
<evidence type="ECO:0000256" key="1">
    <source>
        <dbReference type="SAM" id="MobiDB-lite"/>
    </source>
</evidence>
<dbReference type="GO" id="GO:0006355">
    <property type="term" value="P:regulation of DNA-templated transcription"/>
    <property type="evidence" value="ECO:0007669"/>
    <property type="project" value="InterPro"/>
</dbReference>
<keyword evidence="3" id="KW-0238">DNA-binding</keyword>
<dbReference type="OrthoDB" id="3830374at2"/>
<protein>
    <submittedName>
        <fullName evidence="3">DNA-binding transcriptional MerR regulator</fullName>
    </submittedName>
</protein>
<dbReference type="RefSeq" id="WP_147136187.1">
    <property type="nucleotide sequence ID" value="NZ_BAABIJ010000001.1"/>
</dbReference>
<gene>
    <name evidence="3" type="ORF">LX16_1921</name>
</gene>
<dbReference type="SMART" id="SM00422">
    <property type="entry name" value="HTH_MERR"/>
    <property type="match status" value="1"/>
</dbReference>
<feature type="region of interest" description="Disordered" evidence="1">
    <location>
        <begin position="106"/>
        <end position="148"/>
    </location>
</feature>
<dbReference type="InterPro" id="IPR000551">
    <property type="entry name" value="MerR-type_HTH_dom"/>
</dbReference>
<proteinExistence type="predicted"/>
<dbReference type="EMBL" id="VLLL01000005">
    <property type="protein sequence ID" value="TWJ16195.1"/>
    <property type="molecule type" value="Genomic_DNA"/>
</dbReference>
<name>A0A562VEA7_9ACTN</name>
<feature type="domain" description="HTH merR-type" evidence="2">
    <location>
        <begin position="38"/>
        <end position="93"/>
    </location>
</feature>
<dbReference type="GO" id="GO:0003677">
    <property type="term" value="F:DNA binding"/>
    <property type="evidence" value="ECO:0007669"/>
    <property type="project" value="UniProtKB-KW"/>
</dbReference>
<evidence type="ECO:0000259" key="2">
    <source>
        <dbReference type="PROSITE" id="PS50937"/>
    </source>
</evidence>
<feature type="compositionally biased region" description="Basic residues" evidence="1">
    <location>
        <begin position="127"/>
        <end position="137"/>
    </location>
</feature>
<dbReference type="SUPFAM" id="SSF46955">
    <property type="entry name" value="Putative DNA-binding domain"/>
    <property type="match status" value="1"/>
</dbReference>
<sequence>MSETARWSIGELADRVAAALADDYPGPPSGRVRGVPDVRAIRWYATIGLLDKPAAHRGRTALYGERHLRQLVAVKRRQAAGLSLAEIQAELAGVGDARLAEIAGLPAEAATESEDTRPESPPDSRFWARRPTVKLKGHTPDPPEEDTDVSYCVPLGPGASLLLAADAVPDPADVAALRQAAEPLLRVLRERGLHRTGVHR</sequence>
<dbReference type="Pfam" id="PF13411">
    <property type="entry name" value="MerR_1"/>
    <property type="match status" value="1"/>
</dbReference>
<dbReference type="PROSITE" id="PS50937">
    <property type="entry name" value="HTH_MERR_2"/>
    <property type="match status" value="1"/>
</dbReference>
<comment type="caution">
    <text evidence="3">The sequence shown here is derived from an EMBL/GenBank/DDBJ whole genome shotgun (WGS) entry which is preliminary data.</text>
</comment>
<evidence type="ECO:0000313" key="3">
    <source>
        <dbReference type="EMBL" id="TWJ16195.1"/>
    </source>
</evidence>
<dbReference type="AlphaFoldDB" id="A0A562VEA7"/>
<accession>A0A562VEA7</accession>
<dbReference type="InterPro" id="IPR009061">
    <property type="entry name" value="DNA-bd_dom_put_sf"/>
</dbReference>
<dbReference type="Gene3D" id="1.10.1660.10">
    <property type="match status" value="1"/>
</dbReference>
<organism evidence="3 4">
    <name type="scientific">Stackebrandtia albiflava</name>
    <dbReference type="NCBI Taxonomy" id="406432"/>
    <lineage>
        <taxon>Bacteria</taxon>
        <taxon>Bacillati</taxon>
        <taxon>Actinomycetota</taxon>
        <taxon>Actinomycetes</taxon>
        <taxon>Glycomycetales</taxon>
        <taxon>Glycomycetaceae</taxon>
        <taxon>Stackebrandtia</taxon>
    </lineage>
</organism>
<keyword evidence="4" id="KW-1185">Reference proteome</keyword>